<feature type="non-terminal residue" evidence="1">
    <location>
        <position position="85"/>
    </location>
</feature>
<dbReference type="STRING" id="42249.A0A317SZ62"/>
<accession>A0A317SZ62</accession>
<protein>
    <submittedName>
        <fullName evidence="1">Uncharacterized protein</fullName>
    </submittedName>
</protein>
<evidence type="ECO:0000313" key="2">
    <source>
        <dbReference type="Proteomes" id="UP000246991"/>
    </source>
</evidence>
<name>A0A317SZ62_9PEZI</name>
<dbReference type="AlphaFoldDB" id="A0A317SZ62"/>
<organism evidence="1 2">
    <name type="scientific">Tuber magnatum</name>
    <name type="common">white Piedmont truffle</name>
    <dbReference type="NCBI Taxonomy" id="42249"/>
    <lineage>
        <taxon>Eukaryota</taxon>
        <taxon>Fungi</taxon>
        <taxon>Dikarya</taxon>
        <taxon>Ascomycota</taxon>
        <taxon>Pezizomycotina</taxon>
        <taxon>Pezizomycetes</taxon>
        <taxon>Pezizales</taxon>
        <taxon>Tuberaceae</taxon>
        <taxon>Tuber</taxon>
    </lineage>
</organism>
<evidence type="ECO:0000313" key="1">
    <source>
        <dbReference type="EMBL" id="PWW79614.1"/>
    </source>
</evidence>
<comment type="caution">
    <text evidence="1">The sequence shown here is derived from an EMBL/GenBank/DDBJ whole genome shotgun (WGS) entry which is preliminary data.</text>
</comment>
<proteinExistence type="predicted"/>
<dbReference type="EMBL" id="PYWC01000007">
    <property type="protein sequence ID" value="PWW79614.1"/>
    <property type="molecule type" value="Genomic_DNA"/>
</dbReference>
<feature type="non-terminal residue" evidence="1">
    <location>
        <position position="1"/>
    </location>
</feature>
<dbReference type="Proteomes" id="UP000246991">
    <property type="component" value="Unassembled WGS sequence"/>
</dbReference>
<gene>
    <name evidence="1" type="ORF">C7212DRAFT_43916</name>
</gene>
<keyword evidence="2" id="KW-1185">Reference proteome</keyword>
<dbReference type="OrthoDB" id="5386278at2759"/>
<reference evidence="1 2" key="1">
    <citation type="submission" date="2018-03" db="EMBL/GenBank/DDBJ databases">
        <title>Genomes of Pezizomycetes fungi and the evolution of truffles.</title>
        <authorList>
            <person name="Murat C."/>
            <person name="Payen T."/>
            <person name="Noel B."/>
            <person name="Kuo A."/>
            <person name="Martin F.M."/>
        </authorList>
    </citation>
    <scope>NUCLEOTIDE SEQUENCE [LARGE SCALE GENOMIC DNA]</scope>
    <source>
        <strain evidence="1">091103-1</strain>
    </source>
</reference>
<sequence>KKLSYWNFEEILRYVAIPRYTRVVSNISDEDWKKKGYGRMELVEVFRWLKMRGVRKIIQVIVDDSGDPPHGDESIEKALSQFEVE</sequence>